<name>Q3JUG3_BURP1</name>
<dbReference type="AlphaFoldDB" id="Q3JUG3"/>
<sequence length="230" mass="24781">MVGVILRDAPRAVKLLGEQHAHHAVRQREARHAQQQLGARLERRGEPVGAADHERDVAAVLLPRGQRLRELHRGPVAAALVERDDARVLRQRGFDPLLLGGHHAVGRARARAQLGLHFTQLDAQLGRHPLRVLVEAGRDPAGHLVADRDDVQFHDGERDESDNNEGDETAARAQRRRAAVALRAGRAAGVSCSSDSSSSAPSAARAPRACAAGPPSFIRTGLSPQISSRL</sequence>
<feature type="region of interest" description="Disordered" evidence="1">
    <location>
        <begin position="148"/>
        <end position="174"/>
    </location>
</feature>
<feature type="compositionally biased region" description="Low complexity" evidence="1">
    <location>
        <begin position="190"/>
        <end position="216"/>
    </location>
</feature>
<organism evidence="2 3">
    <name type="scientific">Burkholderia pseudomallei (strain 1710b)</name>
    <dbReference type="NCBI Taxonomy" id="320372"/>
    <lineage>
        <taxon>Bacteria</taxon>
        <taxon>Pseudomonadati</taxon>
        <taxon>Pseudomonadota</taxon>
        <taxon>Betaproteobacteria</taxon>
        <taxon>Burkholderiales</taxon>
        <taxon>Burkholderiaceae</taxon>
        <taxon>Burkholderia</taxon>
        <taxon>pseudomallei group</taxon>
    </lineage>
</organism>
<reference evidence="2 3" key="1">
    <citation type="submission" date="2005-09" db="EMBL/GenBank/DDBJ databases">
        <authorList>
            <person name="Woods D.E."/>
            <person name="Nierman W.C."/>
        </authorList>
    </citation>
    <scope>NUCLEOTIDE SEQUENCE [LARGE SCALE GENOMIC DNA]</scope>
    <source>
        <strain evidence="2 3">1710b</strain>
    </source>
</reference>
<evidence type="ECO:0000313" key="2">
    <source>
        <dbReference type="EMBL" id="ABA48980.1"/>
    </source>
</evidence>
<accession>Q3JUG3</accession>
<proteinExistence type="predicted"/>
<gene>
    <name evidence="2" type="ordered locus">BURPS1710b_1380</name>
</gene>
<dbReference type="KEGG" id="bpm:BURPS1710b_1380"/>
<feature type="compositionally biased region" description="Acidic residues" evidence="1">
    <location>
        <begin position="158"/>
        <end position="168"/>
    </location>
</feature>
<feature type="compositionally biased region" description="Basic and acidic residues" evidence="1">
    <location>
        <begin position="148"/>
        <end position="157"/>
    </location>
</feature>
<dbReference type="EMBL" id="CP000124">
    <property type="protein sequence ID" value="ABA48980.1"/>
    <property type="molecule type" value="Genomic_DNA"/>
</dbReference>
<protein>
    <submittedName>
        <fullName evidence="2">Uncharacterized protein</fullName>
    </submittedName>
</protein>
<evidence type="ECO:0000313" key="3">
    <source>
        <dbReference type="Proteomes" id="UP000002700"/>
    </source>
</evidence>
<evidence type="ECO:0000256" key="1">
    <source>
        <dbReference type="SAM" id="MobiDB-lite"/>
    </source>
</evidence>
<dbReference type="EnsemblBacteria" id="ABA48980">
    <property type="protein sequence ID" value="ABA48980"/>
    <property type="gene ID" value="BURPS1710b_1380"/>
</dbReference>
<dbReference type="HOGENOM" id="CLU_1202985_0_0_4"/>
<feature type="region of interest" description="Disordered" evidence="1">
    <location>
        <begin position="190"/>
        <end position="230"/>
    </location>
</feature>
<dbReference type="Proteomes" id="UP000002700">
    <property type="component" value="Chromosome I"/>
</dbReference>